<keyword evidence="2" id="KW-1185">Reference proteome</keyword>
<sequence>MTSTRIHLLVSDRRFILLVFYCEAQQVWQFRVLRGTGVFGENKIYYTAEAAEKAARESIAADS</sequence>
<comment type="caution">
    <text evidence="1">The sequence shown here is derived from an EMBL/GenBank/DDBJ whole genome shotgun (WGS) entry which is preliminary data.</text>
</comment>
<dbReference type="Proteomes" id="UP000031532">
    <property type="component" value="Unassembled WGS sequence"/>
</dbReference>
<reference evidence="1 2" key="1">
    <citation type="journal article" date="2015" name="Genome Announc.">
        <title>Draft Genome Sequence of the Terrestrial Cyanobacterium Scytonema millei VB511283, Isolated from Eastern India.</title>
        <authorList>
            <person name="Sen D."/>
            <person name="Chandrababunaidu M.M."/>
            <person name="Singh D."/>
            <person name="Sanghi N."/>
            <person name="Ghorai A."/>
            <person name="Mishra G.P."/>
            <person name="Madduluri M."/>
            <person name="Adhikary S.P."/>
            <person name="Tripathy S."/>
        </authorList>
    </citation>
    <scope>NUCLEOTIDE SEQUENCE [LARGE SCALE GENOMIC DNA]</scope>
    <source>
        <strain evidence="1 2">VB511283</strain>
    </source>
</reference>
<organism evidence="1 2">
    <name type="scientific">Scytonema millei VB511283</name>
    <dbReference type="NCBI Taxonomy" id="1245923"/>
    <lineage>
        <taxon>Bacteria</taxon>
        <taxon>Bacillati</taxon>
        <taxon>Cyanobacteriota</taxon>
        <taxon>Cyanophyceae</taxon>
        <taxon>Nostocales</taxon>
        <taxon>Scytonemataceae</taxon>
        <taxon>Scytonema</taxon>
    </lineage>
</organism>
<evidence type="ECO:0000313" key="2">
    <source>
        <dbReference type="Proteomes" id="UP000031532"/>
    </source>
</evidence>
<gene>
    <name evidence="1" type="ORF">QH73_0022100</name>
</gene>
<dbReference type="OrthoDB" id="515822at2"/>
<dbReference type="RefSeq" id="WP_039716132.1">
    <property type="nucleotide sequence ID" value="NZ_JTJC03000007.1"/>
</dbReference>
<name>A0A9X5E8P8_9CYAN</name>
<dbReference type="AlphaFoldDB" id="A0A9X5E8P8"/>
<protein>
    <submittedName>
        <fullName evidence="1">Uncharacterized protein</fullName>
    </submittedName>
</protein>
<dbReference type="EMBL" id="JTJC03000007">
    <property type="protein sequence ID" value="NHC37297.1"/>
    <property type="molecule type" value="Genomic_DNA"/>
</dbReference>
<evidence type="ECO:0000313" key="1">
    <source>
        <dbReference type="EMBL" id="NHC37297.1"/>
    </source>
</evidence>
<proteinExistence type="predicted"/>
<accession>A0A9X5E8P8</accession>